<dbReference type="KEGG" id="lbc:LACBIDRAFT_318134"/>
<sequence length="115" mass="13250">MRRRDGLQQHGRVFKRPVRVRSPQMSKYNLHSRIATTFHGATSKKVWKTLRYREISQSPATQSKRQPPSVVCALVSSPKPLPDFAQCRAFLRIGPLYADIKWTIKAHTSPRPCPR</sequence>
<proteinExistence type="predicted"/>
<evidence type="ECO:0000313" key="2">
    <source>
        <dbReference type="Proteomes" id="UP000001194"/>
    </source>
</evidence>
<name>B0D628_LACBS</name>
<organism evidence="2">
    <name type="scientific">Laccaria bicolor (strain S238N-H82 / ATCC MYA-4686)</name>
    <name type="common">Bicoloured deceiver</name>
    <name type="synonym">Laccaria laccata var. bicolor</name>
    <dbReference type="NCBI Taxonomy" id="486041"/>
    <lineage>
        <taxon>Eukaryota</taxon>
        <taxon>Fungi</taxon>
        <taxon>Dikarya</taxon>
        <taxon>Basidiomycota</taxon>
        <taxon>Agaricomycotina</taxon>
        <taxon>Agaricomycetes</taxon>
        <taxon>Agaricomycetidae</taxon>
        <taxon>Agaricales</taxon>
        <taxon>Agaricineae</taxon>
        <taxon>Hydnangiaceae</taxon>
        <taxon>Laccaria</taxon>
    </lineage>
</organism>
<dbReference type="InParanoid" id="B0D628"/>
<gene>
    <name evidence="1" type="ORF">LACBIDRAFT_318134</name>
</gene>
<dbReference type="EMBL" id="DS547098">
    <property type="protein sequence ID" value="EDR10128.1"/>
    <property type="molecule type" value="Genomic_DNA"/>
</dbReference>
<keyword evidence="2" id="KW-1185">Reference proteome</keyword>
<reference evidence="1 2" key="1">
    <citation type="journal article" date="2008" name="Nature">
        <title>The genome of Laccaria bicolor provides insights into mycorrhizal symbiosis.</title>
        <authorList>
            <person name="Martin F."/>
            <person name="Aerts A."/>
            <person name="Ahren D."/>
            <person name="Brun A."/>
            <person name="Danchin E.G.J."/>
            <person name="Duchaussoy F."/>
            <person name="Gibon J."/>
            <person name="Kohler A."/>
            <person name="Lindquist E."/>
            <person name="Pereda V."/>
            <person name="Salamov A."/>
            <person name="Shapiro H.J."/>
            <person name="Wuyts J."/>
            <person name="Blaudez D."/>
            <person name="Buee M."/>
            <person name="Brokstein P."/>
            <person name="Canbaeck B."/>
            <person name="Cohen D."/>
            <person name="Courty P.E."/>
            <person name="Coutinho P.M."/>
            <person name="Delaruelle C."/>
            <person name="Detter J.C."/>
            <person name="Deveau A."/>
            <person name="DiFazio S."/>
            <person name="Duplessis S."/>
            <person name="Fraissinet-Tachet L."/>
            <person name="Lucic E."/>
            <person name="Frey-Klett P."/>
            <person name="Fourrey C."/>
            <person name="Feussner I."/>
            <person name="Gay G."/>
            <person name="Grimwood J."/>
            <person name="Hoegger P.J."/>
            <person name="Jain P."/>
            <person name="Kilaru S."/>
            <person name="Labbe J."/>
            <person name="Lin Y.C."/>
            <person name="Legue V."/>
            <person name="Le Tacon F."/>
            <person name="Marmeisse R."/>
            <person name="Melayah D."/>
            <person name="Montanini B."/>
            <person name="Muratet M."/>
            <person name="Nehls U."/>
            <person name="Niculita-Hirzel H."/>
            <person name="Oudot-Le Secq M.P."/>
            <person name="Peter M."/>
            <person name="Quesneville H."/>
            <person name="Rajashekar B."/>
            <person name="Reich M."/>
            <person name="Rouhier N."/>
            <person name="Schmutz J."/>
            <person name="Yin T."/>
            <person name="Chalot M."/>
            <person name="Henrissat B."/>
            <person name="Kuees U."/>
            <person name="Lucas S."/>
            <person name="Van de Peer Y."/>
            <person name="Podila G.K."/>
            <person name="Polle A."/>
            <person name="Pukkila P.J."/>
            <person name="Richardson P.M."/>
            <person name="Rouze P."/>
            <person name="Sanders I.R."/>
            <person name="Stajich J.E."/>
            <person name="Tunlid A."/>
            <person name="Tuskan G."/>
            <person name="Grigoriev I.V."/>
        </authorList>
    </citation>
    <scope>NUCLEOTIDE SEQUENCE [LARGE SCALE GENOMIC DNA]</scope>
    <source>
        <strain evidence="2">S238N-H82 / ATCC MYA-4686</strain>
    </source>
</reference>
<dbReference type="Proteomes" id="UP000001194">
    <property type="component" value="Unassembled WGS sequence"/>
</dbReference>
<dbReference type="AlphaFoldDB" id="B0D628"/>
<dbReference type="HOGENOM" id="CLU_2109447_0_0_1"/>
<dbReference type="GeneID" id="6075098"/>
<dbReference type="RefSeq" id="XP_001879513.1">
    <property type="nucleotide sequence ID" value="XM_001879478.1"/>
</dbReference>
<evidence type="ECO:0000313" key="1">
    <source>
        <dbReference type="EMBL" id="EDR10128.1"/>
    </source>
</evidence>
<accession>B0D628</accession>
<protein>
    <submittedName>
        <fullName evidence="1">Predicted protein</fullName>
    </submittedName>
</protein>